<gene>
    <name evidence="7" type="ORF">JAAARDRAFT_71899</name>
</gene>
<evidence type="ECO:0000256" key="1">
    <source>
        <dbReference type="ARBA" id="ARBA00004167"/>
    </source>
</evidence>
<reference evidence="8" key="1">
    <citation type="journal article" date="2014" name="Proc. Natl. Acad. Sci. U.S.A.">
        <title>Extensive sampling of basidiomycete genomes demonstrates inadequacy of the white-rot/brown-rot paradigm for wood decay fungi.</title>
        <authorList>
            <person name="Riley R."/>
            <person name="Salamov A.A."/>
            <person name="Brown D.W."/>
            <person name="Nagy L.G."/>
            <person name="Floudas D."/>
            <person name="Held B.W."/>
            <person name="Levasseur A."/>
            <person name="Lombard V."/>
            <person name="Morin E."/>
            <person name="Otillar R."/>
            <person name="Lindquist E.A."/>
            <person name="Sun H."/>
            <person name="LaButti K.M."/>
            <person name="Schmutz J."/>
            <person name="Jabbour D."/>
            <person name="Luo H."/>
            <person name="Baker S.E."/>
            <person name="Pisabarro A.G."/>
            <person name="Walton J.D."/>
            <person name="Blanchette R.A."/>
            <person name="Henrissat B."/>
            <person name="Martin F."/>
            <person name="Cullen D."/>
            <person name="Hibbett D.S."/>
            <person name="Grigoriev I.V."/>
        </authorList>
    </citation>
    <scope>NUCLEOTIDE SEQUENCE [LARGE SCALE GENOMIC DNA]</scope>
    <source>
        <strain evidence="8">MUCL 33604</strain>
    </source>
</reference>
<name>A0A067PI65_9AGAM</name>
<feature type="region of interest" description="Disordered" evidence="5">
    <location>
        <begin position="168"/>
        <end position="206"/>
    </location>
</feature>
<dbReference type="GO" id="GO:0016020">
    <property type="term" value="C:membrane"/>
    <property type="evidence" value="ECO:0007669"/>
    <property type="project" value="UniProtKB-SubCell"/>
</dbReference>
<evidence type="ECO:0000256" key="6">
    <source>
        <dbReference type="SAM" id="Phobius"/>
    </source>
</evidence>
<dbReference type="HOGENOM" id="CLU_053888_0_0_1"/>
<dbReference type="Proteomes" id="UP000027265">
    <property type="component" value="Unassembled WGS sequence"/>
</dbReference>
<keyword evidence="8" id="KW-1185">Reference proteome</keyword>
<proteinExistence type="predicted"/>
<evidence type="ECO:0000313" key="8">
    <source>
        <dbReference type="Proteomes" id="UP000027265"/>
    </source>
</evidence>
<dbReference type="PANTHER" id="PTHR15549">
    <property type="entry name" value="PAIRED IMMUNOGLOBULIN-LIKE TYPE 2 RECEPTOR"/>
    <property type="match status" value="1"/>
</dbReference>
<evidence type="ECO:0000256" key="4">
    <source>
        <dbReference type="ARBA" id="ARBA00023136"/>
    </source>
</evidence>
<organism evidence="7 8">
    <name type="scientific">Jaapia argillacea MUCL 33604</name>
    <dbReference type="NCBI Taxonomy" id="933084"/>
    <lineage>
        <taxon>Eukaryota</taxon>
        <taxon>Fungi</taxon>
        <taxon>Dikarya</taxon>
        <taxon>Basidiomycota</taxon>
        <taxon>Agaricomycotina</taxon>
        <taxon>Agaricomycetes</taxon>
        <taxon>Agaricomycetidae</taxon>
        <taxon>Jaapiales</taxon>
        <taxon>Jaapiaceae</taxon>
        <taxon>Jaapia</taxon>
    </lineage>
</organism>
<accession>A0A067PI65</accession>
<dbReference type="OrthoDB" id="2576311at2759"/>
<evidence type="ECO:0000256" key="5">
    <source>
        <dbReference type="SAM" id="MobiDB-lite"/>
    </source>
</evidence>
<dbReference type="InParanoid" id="A0A067PI65"/>
<feature type="compositionally biased region" description="Pro residues" evidence="5">
    <location>
        <begin position="247"/>
        <end position="257"/>
    </location>
</feature>
<dbReference type="GO" id="GO:0071944">
    <property type="term" value="C:cell periphery"/>
    <property type="evidence" value="ECO:0007669"/>
    <property type="project" value="UniProtKB-ARBA"/>
</dbReference>
<feature type="transmembrane region" description="Helical" evidence="6">
    <location>
        <begin position="207"/>
        <end position="231"/>
    </location>
</feature>
<keyword evidence="2 6" id="KW-0812">Transmembrane</keyword>
<dbReference type="EMBL" id="KL197728">
    <property type="protein sequence ID" value="KDQ54608.1"/>
    <property type="molecule type" value="Genomic_DNA"/>
</dbReference>
<keyword evidence="3 6" id="KW-1133">Transmembrane helix</keyword>
<dbReference type="AlphaFoldDB" id="A0A067PI65"/>
<evidence type="ECO:0000256" key="3">
    <source>
        <dbReference type="ARBA" id="ARBA00022989"/>
    </source>
</evidence>
<keyword evidence="4 6" id="KW-0472">Membrane</keyword>
<evidence type="ECO:0000313" key="7">
    <source>
        <dbReference type="EMBL" id="KDQ54608.1"/>
    </source>
</evidence>
<evidence type="ECO:0000256" key="2">
    <source>
        <dbReference type="ARBA" id="ARBA00022692"/>
    </source>
</evidence>
<dbReference type="STRING" id="933084.A0A067PI65"/>
<sequence>MMIYPLRKTPLIFLVGLFAWSFYPSREFSFGANAQSTAAVCTLNSALTTNSLGLDDCFLFGTLWSLCIGQSGTVGPLPAGYQYAGPYASKGQVNSCSCSTVMYNIASACGYCQGGNWITYAQWAGNCSTSQMVTGYPSPIPPGVNIPHWAYMSMPSTGTFSPVAALQVGDTPESSAVPSQSSTTPVPSASPTTPVPTPTPTPKKSHAGAIAGGVVGAVVVICIVIAGALFLRRRSRQNNQTTANPYMAPPVPQPIPSPAMTQNTQGYYNPDDPRTWPSSEAYNKPPIQPYNSQPTYAAPPPPPPGINYAVNGGYPNLPQL</sequence>
<dbReference type="PANTHER" id="PTHR15549:SF26">
    <property type="entry name" value="AXIAL BUDDING PATTERN PROTEIN 2-RELATED"/>
    <property type="match status" value="1"/>
</dbReference>
<protein>
    <submittedName>
        <fullName evidence="7">Uncharacterized protein</fullName>
    </submittedName>
</protein>
<feature type="compositionally biased region" description="Low complexity" evidence="5">
    <location>
        <begin position="171"/>
        <end position="192"/>
    </location>
</feature>
<feature type="region of interest" description="Disordered" evidence="5">
    <location>
        <begin position="240"/>
        <end position="320"/>
    </location>
</feature>
<comment type="subcellular location">
    <subcellularLocation>
        <location evidence="1">Membrane</location>
        <topology evidence="1">Single-pass membrane protein</topology>
    </subcellularLocation>
</comment>
<dbReference type="InterPro" id="IPR051694">
    <property type="entry name" value="Immunoregulatory_rcpt-like"/>
</dbReference>